<keyword evidence="4" id="KW-1185">Reference proteome</keyword>
<feature type="transmembrane region" description="Helical" evidence="1">
    <location>
        <begin position="6"/>
        <end position="28"/>
    </location>
</feature>
<dbReference type="PANTHER" id="PTHR37429:SF3">
    <property type="entry name" value="DUF19 DOMAIN-CONTAINING PROTEIN"/>
    <property type="match status" value="1"/>
</dbReference>
<dbReference type="FunCoup" id="E3LIL0">
    <property type="interactions" value="478"/>
</dbReference>
<keyword evidence="1" id="KW-0472">Membrane</keyword>
<gene>
    <name evidence="3" type="ORF">CRE_08977</name>
</gene>
<dbReference type="AlphaFoldDB" id="E3LIL0"/>
<evidence type="ECO:0000259" key="2">
    <source>
        <dbReference type="Pfam" id="PF01579"/>
    </source>
</evidence>
<keyword evidence="1" id="KW-1133">Transmembrane helix</keyword>
<dbReference type="Pfam" id="PF01579">
    <property type="entry name" value="DUF19"/>
    <property type="match status" value="1"/>
</dbReference>
<dbReference type="InterPro" id="IPR002542">
    <property type="entry name" value="T20D4.11-like_dom"/>
</dbReference>
<evidence type="ECO:0000313" key="4">
    <source>
        <dbReference type="Proteomes" id="UP000008281"/>
    </source>
</evidence>
<protein>
    <recommendedName>
        <fullName evidence="2">T20D4.11-like domain-containing protein</fullName>
    </recommendedName>
</protein>
<dbReference type="eggNOG" id="ENOG502R69S">
    <property type="taxonomic scope" value="Eukaryota"/>
</dbReference>
<dbReference type="OMA" id="PCANEFF"/>
<accession>E3LIL0</accession>
<feature type="domain" description="T20D4.11-like" evidence="2">
    <location>
        <begin position="172"/>
        <end position="324"/>
    </location>
</feature>
<dbReference type="OrthoDB" id="5838832at2759"/>
<evidence type="ECO:0000256" key="1">
    <source>
        <dbReference type="SAM" id="Phobius"/>
    </source>
</evidence>
<dbReference type="InParanoid" id="E3LIL0"/>
<dbReference type="EMBL" id="DS268409">
    <property type="protein sequence ID" value="EFO94974.1"/>
    <property type="molecule type" value="Genomic_DNA"/>
</dbReference>
<dbReference type="HOGENOM" id="CLU_858512_0_0_1"/>
<name>E3LIL0_CAERE</name>
<proteinExistence type="predicted"/>
<organism evidence="4">
    <name type="scientific">Caenorhabditis remanei</name>
    <name type="common">Caenorhabditis vulgaris</name>
    <dbReference type="NCBI Taxonomy" id="31234"/>
    <lineage>
        <taxon>Eukaryota</taxon>
        <taxon>Metazoa</taxon>
        <taxon>Ecdysozoa</taxon>
        <taxon>Nematoda</taxon>
        <taxon>Chromadorea</taxon>
        <taxon>Rhabditida</taxon>
        <taxon>Rhabditina</taxon>
        <taxon>Rhabditomorpha</taxon>
        <taxon>Rhabditoidea</taxon>
        <taxon>Rhabditidae</taxon>
        <taxon>Peloderinae</taxon>
        <taxon>Caenorhabditis</taxon>
    </lineage>
</organism>
<sequence>MKWSNIFWIAAKSTIVLIPLLFIIRLAIINFGFETMDPCRPDSNLEKCAMKHIDFNGNYRNWESANFPSNNVQLTDKLKTECTLIPISQISGSSPCANEFFSILFFEKPQAEKCGIMKNNKKCILESVTKTCTKAMADVLEKQLLLPEMKYFILTVLTYTSMIESAPTKPGCTEDKVEKLGVCVKDLTSTVQKISVWAEKDFKFSDIEKKEFRAKCEGTQNCFKSVRTSCTDFPEEVTNELDVLCSRFNFIIDKFTECVPKLENLKCVNEVFGPKSLKKTTDEKCKDLKEHKECAVGEVEKTCGEKFKQIFEENFNLELKMHKC</sequence>
<dbReference type="Proteomes" id="UP000008281">
    <property type="component" value="Unassembled WGS sequence"/>
</dbReference>
<dbReference type="PANTHER" id="PTHR37429">
    <property type="entry name" value="PROTEIN CBG19148-RELATED"/>
    <property type="match status" value="1"/>
</dbReference>
<evidence type="ECO:0000313" key="3">
    <source>
        <dbReference type="EMBL" id="EFO94974.1"/>
    </source>
</evidence>
<reference evidence="3" key="1">
    <citation type="submission" date="2007-07" db="EMBL/GenBank/DDBJ databases">
        <title>PCAP assembly of the Caenorhabditis remanei genome.</title>
        <authorList>
            <consortium name="The Caenorhabditis remanei Sequencing Consortium"/>
            <person name="Wilson R.K."/>
        </authorList>
    </citation>
    <scope>NUCLEOTIDE SEQUENCE [LARGE SCALE GENOMIC DNA]</scope>
    <source>
        <strain evidence="3">PB4641</strain>
    </source>
</reference>
<keyword evidence="1" id="KW-0812">Transmembrane</keyword>